<dbReference type="Proteomes" id="UP000663866">
    <property type="component" value="Unassembled WGS sequence"/>
</dbReference>
<protein>
    <submittedName>
        <fullName evidence="2">Uncharacterized protein</fullName>
    </submittedName>
</protein>
<comment type="caution">
    <text evidence="2">The sequence shown here is derived from an EMBL/GenBank/DDBJ whole genome shotgun (WGS) entry which is preliminary data.</text>
</comment>
<accession>A0A821H5S4</accession>
<reference evidence="2" key="1">
    <citation type="submission" date="2021-02" db="EMBL/GenBank/DDBJ databases">
        <authorList>
            <person name="Nowell W R."/>
        </authorList>
    </citation>
    <scope>NUCLEOTIDE SEQUENCE</scope>
</reference>
<dbReference type="Proteomes" id="UP000681720">
    <property type="component" value="Unassembled WGS sequence"/>
</dbReference>
<dbReference type="EMBL" id="CAJOBG010093860">
    <property type="protein sequence ID" value="CAF4675326.1"/>
    <property type="molecule type" value="Genomic_DNA"/>
</dbReference>
<name>A0A821H5S4_9BILA</name>
<sequence length="69" mass="7868">MAARRLKEHVDRILASVMMPPMNDISTVALTNTNSTRLITNGVFEQCQRTIADYLNKDPALKYNIAKRF</sequence>
<keyword evidence="3" id="KW-1185">Reference proteome</keyword>
<evidence type="ECO:0000313" key="3">
    <source>
        <dbReference type="Proteomes" id="UP000663866"/>
    </source>
</evidence>
<organism evidence="2 3">
    <name type="scientific">Rotaria magnacalcarata</name>
    <dbReference type="NCBI Taxonomy" id="392030"/>
    <lineage>
        <taxon>Eukaryota</taxon>
        <taxon>Metazoa</taxon>
        <taxon>Spiralia</taxon>
        <taxon>Gnathifera</taxon>
        <taxon>Rotifera</taxon>
        <taxon>Eurotatoria</taxon>
        <taxon>Bdelloidea</taxon>
        <taxon>Philodinida</taxon>
        <taxon>Philodinidae</taxon>
        <taxon>Rotaria</taxon>
    </lineage>
</organism>
<proteinExistence type="predicted"/>
<feature type="non-terminal residue" evidence="2">
    <location>
        <position position="69"/>
    </location>
</feature>
<evidence type="ECO:0000313" key="2">
    <source>
        <dbReference type="EMBL" id="CAF4675326.1"/>
    </source>
</evidence>
<dbReference type="EMBL" id="CAJOBJ010085782">
    <property type="protein sequence ID" value="CAF4519905.1"/>
    <property type="molecule type" value="Genomic_DNA"/>
</dbReference>
<dbReference type="AlphaFoldDB" id="A0A821H5S4"/>
<gene>
    <name evidence="1" type="ORF">GIL414_LOCUS35575</name>
    <name evidence="2" type="ORF">OVN521_LOCUS47545</name>
</gene>
<evidence type="ECO:0000313" key="1">
    <source>
        <dbReference type="EMBL" id="CAF4519905.1"/>
    </source>
</evidence>